<dbReference type="Proteomes" id="UP000002063">
    <property type="component" value="Chromosome"/>
</dbReference>
<keyword evidence="2" id="KW-1185">Reference proteome</keyword>
<dbReference type="KEGG" id="mvu:Metvu_1044"/>
<protein>
    <submittedName>
        <fullName evidence="1">Uncharacterized protein</fullName>
    </submittedName>
</protein>
<accession>C9RH50</accession>
<dbReference type="EMBL" id="CP001787">
    <property type="protein sequence ID" value="ACX72902.1"/>
    <property type="molecule type" value="Genomic_DNA"/>
</dbReference>
<dbReference type="OrthoDB" id="98696at2157"/>
<evidence type="ECO:0000313" key="1">
    <source>
        <dbReference type="EMBL" id="ACX72902.1"/>
    </source>
</evidence>
<dbReference type="eggNOG" id="arCOG03881">
    <property type="taxonomic scope" value="Archaea"/>
</dbReference>
<dbReference type="RefSeq" id="WP_015733122.1">
    <property type="nucleotide sequence ID" value="NC_013407.1"/>
</dbReference>
<dbReference type="STRING" id="579137.Metvu_1044"/>
<proteinExistence type="predicted"/>
<dbReference type="AlphaFoldDB" id="C9RH50"/>
<gene>
    <name evidence="1" type="ordered locus">Metvu_1044</name>
</gene>
<evidence type="ECO:0000313" key="2">
    <source>
        <dbReference type="Proteomes" id="UP000002063"/>
    </source>
</evidence>
<name>C9RH50_METVM</name>
<dbReference type="HOGENOM" id="CLU_820432_0_0_2"/>
<dbReference type="GeneID" id="64534366"/>
<organism evidence="1 2">
    <name type="scientific">Methanocaldococcus vulcanius (strain ATCC 700851 / DSM 12094 / M7)</name>
    <name type="common">Methanococcus vulcanius</name>
    <dbReference type="NCBI Taxonomy" id="579137"/>
    <lineage>
        <taxon>Archaea</taxon>
        <taxon>Methanobacteriati</taxon>
        <taxon>Methanobacteriota</taxon>
        <taxon>Methanomada group</taxon>
        <taxon>Methanococci</taxon>
        <taxon>Methanococcales</taxon>
        <taxon>Methanocaldococcaceae</taxon>
        <taxon>Methanocaldococcus</taxon>
    </lineage>
</organism>
<reference evidence="1" key="1">
    <citation type="submission" date="2009-10" db="EMBL/GenBank/DDBJ databases">
        <title>Complete sequence of chromosome of Methanocaldococcus vulcanius M7.</title>
        <authorList>
            <consortium name="US DOE Joint Genome Institute"/>
            <person name="Lucas S."/>
            <person name="Copeland A."/>
            <person name="Lapidus A."/>
            <person name="Glavina del Rio T."/>
            <person name="Dalin E."/>
            <person name="Tice H."/>
            <person name="Bruce D."/>
            <person name="Goodwin L."/>
            <person name="Pitluck S."/>
            <person name="Lcollab F.I."/>
            <person name="Brettin T."/>
            <person name="Detter J.C."/>
            <person name="Han C."/>
            <person name="Tapia R."/>
            <person name="Kuske C.R."/>
            <person name="Schmutz J."/>
            <person name="Larimer F."/>
            <person name="Land M."/>
            <person name="Hauser L."/>
            <person name="Kyrpides N."/>
            <person name="Ovchinikova G."/>
            <person name="Sieprawska-Lupa M."/>
            <person name="Whitman W.B."/>
            <person name="Woyke T."/>
        </authorList>
    </citation>
    <scope>NUCLEOTIDE SEQUENCE [LARGE SCALE GENOMIC DNA]</scope>
    <source>
        <strain evidence="1">M7</strain>
    </source>
</reference>
<sequence>MEKYKYLGKTVKDTGEKGLDNPSEFRGILKNIILDYREGKISKKTAYGRLLLLYRLTYPKYNHKVSKVPEKTLNKIRKEIKEALKEIKGENMTSSKTKKRTVKKFSKKQMISYLKRWLKNRGVDPDLVDLEALVDEKLTYEENKQLVLEHIKPLLKKDENELKNYEDKSLNDLKRHLFDEARKINDEKPLEERENDEQTKADVIFDLNNAKSEEELYNMFLTWMENLDKFDEFDIEGVDYLGDNMAKNEANKEELMKLVRKFIKARIELANYLKQHKVDENELKEIWKEVLKLEGKDVEKSVKVDEKKKAKKRLKPTVNNIIKWMINPAKYDLIGVDE</sequence>